<organism evidence="1">
    <name type="scientific">Rhizophora mucronata</name>
    <name type="common">Asiatic mangrove</name>
    <dbReference type="NCBI Taxonomy" id="61149"/>
    <lineage>
        <taxon>Eukaryota</taxon>
        <taxon>Viridiplantae</taxon>
        <taxon>Streptophyta</taxon>
        <taxon>Embryophyta</taxon>
        <taxon>Tracheophyta</taxon>
        <taxon>Spermatophyta</taxon>
        <taxon>Magnoliopsida</taxon>
        <taxon>eudicotyledons</taxon>
        <taxon>Gunneridae</taxon>
        <taxon>Pentapetalae</taxon>
        <taxon>rosids</taxon>
        <taxon>fabids</taxon>
        <taxon>Malpighiales</taxon>
        <taxon>Rhizophoraceae</taxon>
        <taxon>Rhizophora</taxon>
    </lineage>
</organism>
<sequence length="71" mass="8112">MACCLRSPREIHGLKSIIKFSMHFLRLCVCTSIQSDSITLHFFSDGNLKTFLISERFTARMELISPMSGRT</sequence>
<dbReference type="AlphaFoldDB" id="A0A2P2LPX1"/>
<dbReference type="EMBL" id="GGEC01039540">
    <property type="protein sequence ID" value="MBX20024.1"/>
    <property type="molecule type" value="Transcribed_RNA"/>
</dbReference>
<protein>
    <submittedName>
        <fullName evidence="1">Uncharacterized protein MANES_10G006700</fullName>
    </submittedName>
</protein>
<reference evidence="1" key="1">
    <citation type="submission" date="2018-02" db="EMBL/GenBank/DDBJ databases">
        <title>Rhizophora mucronata_Transcriptome.</title>
        <authorList>
            <person name="Meera S.P."/>
            <person name="Sreeshan A."/>
            <person name="Augustine A."/>
        </authorList>
    </citation>
    <scope>NUCLEOTIDE SEQUENCE</scope>
    <source>
        <tissue evidence="1">Leaf</tissue>
    </source>
</reference>
<evidence type="ECO:0000313" key="1">
    <source>
        <dbReference type="EMBL" id="MBX20024.1"/>
    </source>
</evidence>
<name>A0A2P2LPX1_RHIMU</name>
<proteinExistence type="predicted"/>
<accession>A0A2P2LPX1</accession>